<evidence type="ECO:0000313" key="1">
    <source>
        <dbReference type="EMBL" id="ROW02821.1"/>
    </source>
</evidence>
<evidence type="ECO:0000313" key="2">
    <source>
        <dbReference type="Proteomes" id="UP000284375"/>
    </source>
</evidence>
<dbReference type="AlphaFoldDB" id="A0A423WHJ7"/>
<dbReference type="STRING" id="252740.A0A423WHJ7"/>
<proteinExistence type="predicted"/>
<dbReference type="Proteomes" id="UP000284375">
    <property type="component" value="Unassembled WGS sequence"/>
</dbReference>
<reference evidence="1 2" key="1">
    <citation type="submission" date="2015-09" db="EMBL/GenBank/DDBJ databases">
        <title>Host preference determinants of Valsa canker pathogens revealed by comparative genomics.</title>
        <authorList>
            <person name="Yin Z."/>
            <person name="Huang L."/>
        </authorList>
    </citation>
    <scope>NUCLEOTIDE SEQUENCE [LARGE SCALE GENOMIC DNA]</scope>
    <source>
        <strain evidence="1 2">YSFL</strain>
    </source>
</reference>
<dbReference type="OrthoDB" id="5772781at2759"/>
<organism evidence="1 2">
    <name type="scientific">Cytospora chrysosperma</name>
    <name type="common">Cytospora canker fungus</name>
    <name type="synonym">Sphaeria chrysosperma</name>
    <dbReference type="NCBI Taxonomy" id="252740"/>
    <lineage>
        <taxon>Eukaryota</taxon>
        <taxon>Fungi</taxon>
        <taxon>Dikarya</taxon>
        <taxon>Ascomycota</taxon>
        <taxon>Pezizomycotina</taxon>
        <taxon>Sordariomycetes</taxon>
        <taxon>Sordariomycetidae</taxon>
        <taxon>Diaporthales</taxon>
        <taxon>Cytosporaceae</taxon>
        <taxon>Cytospora</taxon>
    </lineage>
</organism>
<accession>A0A423WHJ7</accession>
<gene>
    <name evidence="1" type="ORF">VSDG_01823</name>
</gene>
<protein>
    <submittedName>
        <fullName evidence="1">Uncharacterized protein</fullName>
    </submittedName>
</protein>
<dbReference type="EMBL" id="LJZO01000004">
    <property type="protein sequence ID" value="ROW02821.1"/>
    <property type="molecule type" value="Genomic_DNA"/>
</dbReference>
<keyword evidence="2" id="KW-1185">Reference proteome</keyword>
<sequence>MDLHAAPDPSGLATAIAELHQNAISPNGMFGYPIINGRGTQDRTEHWSESWAVQFTYLLKDLIKLDNQVNGPWPAYDAACRQLIEEVVPRLLGALQVIIFDADESMYGHNEIEFGTWRCNWASHFKSPAYIREYQMKIEPSEPVEEWDDRNRLYAIKAAICDSAGHCGSRSRIIAYNDMLYLCEKYAPLETLERYDPAKDISVPGVLEPGL</sequence>
<comment type="caution">
    <text evidence="1">The sequence shown here is derived from an EMBL/GenBank/DDBJ whole genome shotgun (WGS) entry which is preliminary data.</text>
</comment>
<name>A0A423WHJ7_CYTCH</name>